<dbReference type="AlphaFoldDB" id="A0A8T5V4N8"/>
<gene>
    <name evidence="1" type="ORF">K8N75_12525</name>
</gene>
<reference evidence="2" key="1">
    <citation type="journal article" date="2022" name="Microbiol. Resour. Announc.">
        <title>Draft Genome Sequence of a Methanogenic Archaeon from West Spitsbergen Permafrost.</title>
        <authorList>
            <person name="Trubitsyn V."/>
            <person name="Rivkina E."/>
            <person name="Shcherbakova V."/>
        </authorList>
    </citation>
    <scope>NUCLEOTIDE SEQUENCE [LARGE SCALE GENOMIC DNA]</scope>
    <source>
        <strain evidence="2">VT</strain>
    </source>
</reference>
<organism evidence="1 2">
    <name type="scientific">Methanobacterium spitsbergense</name>
    <dbReference type="NCBI Taxonomy" id="2874285"/>
    <lineage>
        <taxon>Archaea</taxon>
        <taxon>Methanobacteriati</taxon>
        <taxon>Methanobacteriota</taxon>
        <taxon>Methanomada group</taxon>
        <taxon>Methanobacteria</taxon>
        <taxon>Methanobacteriales</taxon>
        <taxon>Methanobacteriaceae</taxon>
        <taxon>Methanobacterium</taxon>
    </lineage>
</organism>
<sequence>MTKFEELNQIYTNAENDFKEYRWNCLNFVIQLGKGLAEYLECDYDEIRYYRPPDKDNKSMEAHPRDALLIDIDTSWHYGMGVNLYVEGNIDNPAMAYIFDLALKKDDKNFGLRFTKEKKEFTLDPKDPTSFIPVYDLIYNLIKNRFEQELEKFLTNKSSEHFPEYG</sequence>
<comment type="caution">
    <text evidence="1">The sequence shown here is derived from an EMBL/GenBank/DDBJ whole genome shotgun (WGS) entry which is preliminary data.</text>
</comment>
<dbReference type="Proteomes" id="UP000825933">
    <property type="component" value="Unassembled WGS sequence"/>
</dbReference>
<dbReference type="RefSeq" id="WP_223792406.1">
    <property type="nucleotide sequence ID" value="NZ_JAIOUQ010000016.1"/>
</dbReference>
<name>A0A8T5V4N8_9EURY</name>
<dbReference type="EMBL" id="JAIOUQ010000016">
    <property type="protein sequence ID" value="MBZ2166861.1"/>
    <property type="molecule type" value="Genomic_DNA"/>
</dbReference>
<evidence type="ECO:0000313" key="2">
    <source>
        <dbReference type="Proteomes" id="UP000825933"/>
    </source>
</evidence>
<accession>A0A8T5V4N8</accession>
<proteinExistence type="predicted"/>
<protein>
    <submittedName>
        <fullName evidence="1">Uncharacterized protein</fullName>
    </submittedName>
</protein>
<keyword evidence="2" id="KW-1185">Reference proteome</keyword>
<evidence type="ECO:0000313" key="1">
    <source>
        <dbReference type="EMBL" id="MBZ2166861.1"/>
    </source>
</evidence>